<dbReference type="PANTHER" id="PTHR30290:SF9">
    <property type="entry name" value="OLIGOPEPTIDE-BINDING PROTEIN APPA"/>
    <property type="match status" value="1"/>
</dbReference>
<keyword evidence="7" id="KW-1185">Reference proteome</keyword>
<dbReference type="SUPFAM" id="SSF53850">
    <property type="entry name" value="Periplasmic binding protein-like II"/>
    <property type="match status" value="1"/>
</dbReference>
<gene>
    <name evidence="6" type="ORF">IC609_11535</name>
</gene>
<evidence type="ECO:0000313" key="7">
    <source>
        <dbReference type="Proteomes" id="UP000647424"/>
    </source>
</evidence>
<dbReference type="InterPro" id="IPR030678">
    <property type="entry name" value="Peptide/Ni-bd"/>
</dbReference>
<keyword evidence="3 4" id="KW-0732">Signal</keyword>
<comment type="caution">
    <text evidence="6">The sequence shown here is derived from an EMBL/GenBank/DDBJ whole genome shotgun (WGS) entry which is preliminary data.</text>
</comment>
<evidence type="ECO:0000313" key="6">
    <source>
        <dbReference type="EMBL" id="MBD8051182.1"/>
    </source>
</evidence>
<dbReference type="Proteomes" id="UP000647424">
    <property type="component" value="Unassembled WGS sequence"/>
</dbReference>
<dbReference type="RefSeq" id="WP_191819637.1">
    <property type="nucleotide sequence ID" value="NZ_JACYFT010000002.1"/>
</dbReference>
<evidence type="ECO:0000256" key="4">
    <source>
        <dbReference type="SAM" id="SignalP"/>
    </source>
</evidence>
<comment type="similarity">
    <text evidence="1">Belongs to the bacterial solute-binding protein 5 family.</text>
</comment>
<feature type="chain" id="PRO_5037874974" evidence="4">
    <location>
        <begin position="24"/>
        <end position="528"/>
    </location>
</feature>
<sequence>MHPKFSHLILATALAFSTMQAPAQTLRWANQGDPQTMDPHSQNEALTNAINNHVYESLVGRGDNLELIPELAERWQQTGPLTWRMWLRKGVKFHDGSPFTADDVVFSVERAALPTSQMNQYAQAMGKPVKVDSHTLDFKLDKPNPIFLEHATTFHIMSRAWSVKNKVEKPLDFKNREETFAGRNANGTGPFMLKSREPDVKTVLVKNPNYSGGRKVTGNLQEVVFTPIKSDATRVAALLSDGVNFVQDPAPQDVQRLMQSPNLKVVQGMENRVVFFGMDQSRDELLYSNVKGKNPFKDKRVRQAFYQAIDIDAIVKNTMRGQAQATGCVTPSPLGCFAELETRAFKYDTAAARKLLEDAGYPQGFEVGLDCPNNRYVNDEEICIAVSGMLAKVGIKVKLNAMPRAQYFPKLEKHDTSFYMLGWGGSITDPQTTLDPIFHSPPTETSKKGSWNFGRFSNAKLDHLVDAAAVETDVNKRRETVRQAMQEQRDQVHYLPLHRQFIPWAARSNVEVKHFADNFVRAWTMSVK</sequence>
<evidence type="ECO:0000256" key="3">
    <source>
        <dbReference type="ARBA" id="ARBA00022729"/>
    </source>
</evidence>
<keyword evidence="2" id="KW-0813">Transport</keyword>
<dbReference type="Gene3D" id="3.10.105.10">
    <property type="entry name" value="Dipeptide-binding Protein, Domain 3"/>
    <property type="match status" value="1"/>
</dbReference>
<dbReference type="Gene3D" id="3.40.190.10">
    <property type="entry name" value="Periplasmic binding protein-like II"/>
    <property type="match status" value="1"/>
</dbReference>
<proteinExistence type="inferred from homology"/>
<evidence type="ECO:0000256" key="1">
    <source>
        <dbReference type="ARBA" id="ARBA00005695"/>
    </source>
</evidence>
<dbReference type="InterPro" id="IPR000914">
    <property type="entry name" value="SBP_5_dom"/>
</dbReference>
<dbReference type="GO" id="GO:1904680">
    <property type="term" value="F:peptide transmembrane transporter activity"/>
    <property type="evidence" value="ECO:0007669"/>
    <property type="project" value="TreeGrafter"/>
</dbReference>
<feature type="domain" description="Solute-binding protein family 5" evidence="5">
    <location>
        <begin position="66"/>
        <end position="441"/>
    </location>
</feature>
<dbReference type="CDD" id="cd08498">
    <property type="entry name" value="PBP2_NikA_DppA_OppA_like_2"/>
    <property type="match status" value="1"/>
</dbReference>
<dbReference type="GO" id="GO:0015833">
    <property type="term" value="P:peptide transport"/>
    <property type="evidence" value="ECO:0007669"/>
    <property type="project" value="TreeGrafter"/>
</dbReference>
<evidence type="ECO:0000256" key="2">
    <source>
        <dbReference type="ARBA" id="ARBA00022448"/>
    </source>
</evidence>
<dbReference type="Pfam" id="PF00496">
    <property type="entry name" value="SBP_bac_5"/>
    <property type="match status" value="1"/>
</dbReference>
<dbReference type="PIRSF" id="PIRSF002741">
    <property type="entry name" value="MppA"/>
    <property type="match status" value="1"/>
</dbReference>
<reference evidence="6" key="1">
    <citation type="submission" date="2020-09" db="EMBL/GenBank/DDBJ databases">
        <title>Genome seq and assembly of Limnohabitants sp.</title>
        <authorList>
            <person name="Chhetri G."/>
        </authorList>
    </citation>
    <scope>NUCLEOTIDE SEQUENCE</scope>
    <source>
        <strain evidence="6">JUR4</strain>
    </source>
</reference>
<dbReference type="AlphaFoldDB" id="A0A927FIK8"/>
<protein>
    <submittedName>
        <fullName evidence="6">ABC transporter substrate-binding protein</fullName>
    </submittedName>
</protein>
<organism evidence="6 7">
    <name type="scientific">Limnohabitans radicicola</name>
    <dbReference type="NCBI Taxonomy" id="2771427"/>
    <lineage>
        <taxon>Bacteria</taxon>
        <taxon>Pseudomonadati</taxon>
        <taxon>Pseudomonadota</taxon>
        <taxon>Betaproteobacteria</taxon>
        <taxon>Burkholderiales</taxon>
        <taxon>Comamonadaceae</taxon>
        <taxon>Limnohabitans</taxon>
    </lineage>
</organism>
<dbReference type="PROSITE" id="PS01040">
    <property type="entry name" value="SBP_BACTERIAL_5"/>
    <property type="match status" value="1"/>
</dbReference>
<evidence type="ECO:0000259" key="5">
    <source>
        <dbReference type="Pfam" id="PF00496"/>
    </source>
</evidence>
<name>A0A927FIK8_9BURK</name>
<dbReference type="GO" id="GO:0043190">
    <property type="term" value="C:ATP-binding cassette (ABC) transporter complex"/>
    <property type="evidence" value="ECO:0007669"/>
    <property type="project" value="InterPro"/>
</dbReference>
<dbReference type="InterPro" id="IPR023765">
    <property type="entry name" value="SBP_5_CS"/>
</dbReference>
<dbReference type="GO" id="GO:0030288">
    <property type="term" value="C:outer membrane-bounded periplasmic space"/>
    <property type="evidence" value="ECO:0007669"/>
    <property type="project" value="UniProtKB-ARBA"/>
</dbReference>
<accession>A0A927FIK8</accession>
<feature type="signal peptide" evidence="4">
    <location>
        <begin position="1"/>
        <end position="23"/>
    </location>
</feature>
<dbReference type="EMBL" id="JACYFT010000002">
    <property type="protein sequence ID" value="MBD8051182.1"/>
    <property type="molecule type" value="Genomic_DNA"/>
</dbReference>
<dbReference type="PANTHER" id="PTHR30290">
    <property type="entry name" value="PERIPLASMIC BINDING COMPONENT OF ABC TRANSPORTER"/>
    <property type="match status" value="1"/>
</dbReference>
<dbReference type="InterPro" id="IPR039424">
    <property type="entry name" value="SBP_5"/>
</dbReference>